<accession>A0A382RCE2</accession>
<dbReference type="PANTHER" id="PTHR34512">
    <property type="entry name" value="CELL SURFACE PROTEIN"/>
    <property type="match status" value="1"/>
</dbReference>
<proteinExistence type="predicted"/>
<dbReference type="Gene3D" id="2.130.10.10">
    <property type="entry name" value="YVTN repeat-like/Quinoprotein amine dehydrogenase"/>
    <property type="match status" value="1"/>
</dbReference>
<dbReference type="InterPro" id="IPR002372">
    <property type="entry name" value="PQQ_rpt_dom"/>
</dbReference>
<evidence type="ECO:0000313" key="2">
    <source>
        <dbReference type="EMBL" id="SVC94902.1"/>
    </source>
</evidence>
<dbReference type="PANTHER" id="PTHR34512:SF30">
    <property type="entry name" value="OUTER MEMBRANE PROTEIN ASSEMBLY FACTOR BAMB"/>
    <property type="match status" value="1"/>
</dbReference>
<feature type="non-terminal residue" evidence="2">
    <location>
        <position position="295"/>
    </location>
</feature>
<reference evidence="2" key="1">
    <citation type="submission" date="2018-05" db="EMBL/GenBank/DDBJ databases">
        <authorList>
            <person name="Lanie J.A."/>
            <person name="Ng W.-L."/>
            <person name="Kazmierczak K.M."/>
            <person name="Andrzejewski T.M."/>
            <person name="Davidsen T.M."/>
            <person name="Wayne K.J."/>
            <person name="Tettelin H."/>
            <person name="Glass J.I."/>
            <person name="Rusch D."/>
            <person name="Podicherti R."/>
            <person name="Tsui H.-C.T."/>
            <person name="Winkler M.E."/>
        </authorList>
    </citation>
    <scope>NUCLEOTIDE SEQUENCE</scope>
</reference>
<evidence type="ECO:0000259" key="1">
    <source>
        <dbReference type="Pfam" id="PF13360"/>
    </source>
</evidence>
<protein>
    <recommendedName>
        <fullName evidence="1">Pyrrolo-quinoline quinone repeat domain-containing protein</fullName>
    </recommendedName>
</protein>
<sequence length="295" mass="32727">MKRTIALFSCLYLFLSVSLGAQNRSDYDKYWPQWRGPLATGVAPHANPPIEWSENQNIRWKIKIPGKGNASPIVWENKVLILTAIEIDKPVSKEEKRDEGDELFFGIPLDEAVDIIRGTGNRSRGDGGKAAGDPVKFTALAINRADGKIIWQSTVREAVPHGYPSRDDSTLASNSAITDGNHIFAYFGSNGLYCLDMEGNLKWEKDFGDMQTRNNFGEGSSPALHGNTIVINWDHEGQSFIVALDKSNGQELWRVDRDERTSWATPIVVEQNNIGQVITSATNRVQSYDISSGSI</sequence>
<feature type="domain" description="Pyrrolo-quinoline quinone repeat" evidence="1">
    <location>
        <begin position="140"/>
        <end position="293"/>
    </location>
</feature>
<dbReference type="AlphaFoldDB" id="A0A382RCE2"/>
<name>A0A382RCE2_9ZZZZ</name>
<dbReference type="Pfam" id="PF13360">
    <property type="entry name" value="PQQ_2"/>
    <property type="match status" value="1"/>
</dbReference>
<gene>
    <name evidence="2" type="ORF">METZ01_LOCUS347756</name>
</gene>
<dbReference type="EMBL" id="UINC01120426">
    <property type="protein sequence ID" value="SVC94902.1"/>
    <property type="molecule type" value="Genomic_DNA"/>
</dbReference>
<dbReference type="InterPro" id="IPR011047">
    <property type="entry name" value="Quinoprotein_ADH-like_sf"/>
</dbReference>
<organism evidence="2">
    <name type="scientific">marine metagenome</name>
    <dbReference type="NCBI Taxonomy" id="408172"/>
    <lineage>
        <taxon>unclassified sequences</taxon>
        <taxon>metagenomes</taxon>
        <taxon>ecological metagenomes</taxon>
    </lineage>
</organism>
<dbReference type="SUPFAM" id="SSF50998">
    <property type="entry name" value="Quinoprotein alcohol dehydrogenase-like"/>
    <property type="match status" value="1"/>
</dbReference>
<dbReference type="InterPro" id="IPR015943">
    <property type="entry name" value="WD40/YVTN_repeat-like_dom_sf"/>
</dbReference>